<feature type="compositionally biased region" description="Gly residues" evidence="3">
    <location>
        <begin position="60"/>
        <end position="76"/>
    </location>
</feature>
<protein>
    <recommendedName>
        <fullName evidence="4">RRM domain-containing protein</fullName>
    </recommendedName>
</protein>
<evidence type="ECO:0000259" key="4">
    <source>
        <dbReference type="PROSITE" id="PS50102"/>
    </source>
</evidence>
<dbReference type="InterPro" id="IPR012677">
    <property type="entry name" value="Nucleotide-bd_a/b_plait_sf"/>
</dbReference>
<proteinExistence type="predicted"/>
<feature type="compositionally biased region" description="Basic and acidic residues" evidence="3">
    <location>
        <begin position="217"/>
        <end position="229"/>
    </location>
</feature>
<accession>A0AAV9JM68</accession>
<feature type="compositionally biased region" description="Low complexity" evidence="3">
    <location>
        <begin position="364"/>
        <end position="388"/>
    </location>
</feature>
<organism evidence="5 6">
    <name type="scientific">Oleoguttula mirabilis</name>
    <dbReference type="NCBI Taxonomy" id="1507867"/>
    <lineage>
        <taxon>Eukaryota</taxon>
        <taxon>Fungi</taxon>
        <taxon>Dikarya</taxon>
        <taxon>Ascomycota</taxon>
        <taxon>Pezizomycotina</taxon>
        <taxon>Dothideomycetes</taxon>
        <taxon>Dothideomycetidae</taxon>
        <taxon>Mycosphaerellales</taxon>
        <taxon>Teratosphaeriaceae</taxon>
        <taxon>Oleoguttula</taxon>
    </lineage>
</organism>
<evidence type="ECO:0000256" key="3">
    <source>
        <dbReference type="SAM" id="MobiDB-lite"/>
    </source>
</evidence>
<feature type="compositionally biased region" description="Low complexity" evidence="3">
    <location>
        <begin position="546"/>
        <end position="558"/>
    </location>
</feature>
<dbReference type="SMART" id="SM00360">
    <property type="entry name" value="RRM"/>
    <property type="match status" value="1"/>
</dbReference>
<dbReference type="PANTHER" id="PTHR23236">
    <property type="entry name" value="EUKARYOTIC TRANSLATION INITIATION FACTOR 4B/4H"/>
    <property type="match status" value="1"/>
</dbReference>
<dbReference type="SUPFAM" id="SSF54928">
    <property type="entry name" value="RNA-binding domain, RBD"/>
    <property type="match status" value="1"/>
</dbReference>
<evidence type="ECO:0000256" key="2">
    <source>
        <dbReference type="PROSITE-ProRule" id="PRU00176"/>
    </source>
</evidence>
<name>A0AAV9JM68_9PEZI</name>
<dbReference type="EMBL" id="JAVFHQ010000015">
    <property type="protein sequence ID" value="KAK4546431.1"/>
    <property type="molecule type" value="Genomic_DNA"/>
</dbReference>
<comment type="caution">
    <text evidence="5">The sequence shown here is derived from an EMBL/GenBank/DDBJ whole genome shotgun (WGS) entry which is preliminary data.</text>
</comment>
<sequence length="584" mass="62277">MAPKKKQEKMNLGEFLTNQSLGSWADEMDSQPIPAAASGYGRDRDGGEKRSFTQPAWGEARGGSGMGGGAGGGMGDRGASYDRPQYAMREQLPLPDKPPYTAHLGNLAYDVTSTDVESFLSDCQVSSVRIVEDKLDRKPKGFGYVEFSTLDGLKTALTKSESHFQGRNIKISVAEPPKDRPESNRDFSDWSRKGPLPDLPQNGRQPSRGFSRGAGAFDERSDAGSERGGSRRPAFFEGDASKVRDFSNWERKGPLSPAPGQGAPVRDGGRLREGGSSGERRQSPAWGEGRSDAGSRPPRREFESRPPPERAPTAADEDKQWRSNMRADPPAPATPDAETPASPAAQAPKERQRLNLAKRSVSTAEPEAAAGAGSASASKASPFGAAKPIDTAGKEREIEEKHQLAVKQKQETDQKAKEEKAAQDATARAARAERADRGQTQDGEKVASPTGGPQRGAAPQRHPSRQQNGAKPQAPKENGEAPPPKEKANFSILQHDNEGGEEDAAAEEEHEGEGDAVDAPANGTIVGDKETKPQEVVQEVSKDGAEGSAETPETTAETMEADGWSTVAAKPKSSRRAGQRAMAS</sequence>
<dbReference type="Gene3D" id="3.30.70.330">
    <property type="match status" value="1"/>
</dbReference>
<feature type="compositionally biased region" description="Low complexity" evidence="3">
    <location>
        <begin position="334"/>
        <end position="345"/>
    </location>
</feature>
<dbReference type="Pfam" id="PF00076">
    <property type="entry name" value="RRM_1"/>
    <property type="match status" value="1"/>
</dbReference>
<feature type="compositionally biased region" description="Basic and acidic residues" evidence="3">
    <location>
        <begin position="176"/>
        <end position="192"/>
    </location>
</feature>
<feature type="region of interest" description="Disordered" evidence="3">
    <location>
        <begin position="161"/>
        <end position="584"/>
    </location>
</feature>
<evidence type="ECO:0000313" key="6">
    <source>
        <dbReference type="Proteomes" id="UP001324427"/>
    </source>
</evidence>
<dbReference type="PROSITE" id="PS50102">
    <property type="entry name" value="RRM"/>
    <property type="match status" value="1"/>
</dbReference>
<feature type="domain" description="RRM" evidence="4">
    <location>
        <begin position="100"/>
        <end position="176"/>
    </location>
</feature>
<dbReference type="Proteomes" id="UP001324427">
    <property type="component" value="Unassembled WGS sequence"/>
</dbReference>
<dbReference type="InterPro" id="IPR035979">
    <property type="entry name" value="RBD_domain_sf"/>
</dbReference>
<reference evidence="5 6" key="1">
    <citation type="submission" date="2021-11" db="EMBL/GenBank/DDBJ databases">
        <title>Black yeast isolated from Biological Soil Crust.</title>
        <authorList>
            <person name="Kurbessoian T."/>
        </authorList>
    </citation>
    <scope>NUCLEOTIDE SEQUENCE [LARGE SCALE GENOMIC DNA]</scope>
    <source>
        <strain evidence="5 6">CCFEE 5522</strain>
    </source>
</reference>
<evidence type="ECO:0000256" key="1">
    <source>
        <dbReference type="ARBA" id="ARBA00022884"/>
    </source>
</evidence>
<dbReference type="GO" id="GO:0003723">
    <property type="term" value="F:RNA binding"/>
    <property type="evidence" value="ECO:0007669"/>
    <property type="project" value="UniProtKB-UniRule"/>
</dbReference>
<dbReference type="InterPro" id="IPR000504">
    <property type="entry name" value="RRM_dom"/>
</dbReference>
<feature type="compositionally biased region" description="Basic and acidic residues" evidence="3">
    <location>
        <begin position="239"/>
        <end position="253"/>
    </location>
</feature>
<dbReference type="GO" id="GO:0005730">
    <property type="term" value="C:nucleolus"/>
    <property type="evidence" value="ECO:0007669"/>
    <property type="project" value="TreeGrafter"/>
</dbReference>
<evidence type="ECO:0000313" key="5">
    <source>
        <dbReference type="EMBL" id="KAK4546431.1"/>
    </source>
</evidence>
<feature type="compositionally biased region" description="Basic and acidic residues" evidence="3">
    <location>
        <begin position="267"/>
        <end position="282"/>
    </location>
</feature>
<dbReference type="PANTHER" id="PTHR23236:SF11">
    <property type="entry name" value="EUKARYOTIC TRANSLATION INITIATION FACTOR 4H"/>
    <property type="match status" value="1"/>
</dbReference>
<keyword evidence="6" id="KW-1185">Reference proteome</keyword>
<dbReference type="AlphaFoldDB" id="A0AAV9JM68"/>
<feature type="compositionally biased region" description="Basic and acidic residues" evidence="3">
    <location>
        <begin position="392"/>
        <end position="422"/>
    </location>
</feature>
<gene>
    <name evidence="5" type="ORF">LTR36_002108</name>
</gene>
<feature type="compositionally biased region" description="Acidic residues" evidence="3">
    <location>
        <begin position="499"/>
        <end position="516"/>
    </location>
</feature>
<keyword evidence="1 2" id="KW-0694">RNA-binding</keyword>
<feature type="compositionally biased region" description="Basic and acidic residues" evidence="3">
    <location>
        <begin position="289"/>
        <end position="308"/>
    </location>
</feature>
<feature type="region of interest" description="Disordered" evidence="3">
    <location>
        <begin position="23"/>
        <end position="99"/>
    </location>
</feature>
<feature type="compositionally biased region" description="Basic and acidic residues" evidence="3">
    <location>
        <begin position="41"/>
        <end position="51"/>
    </location>
</feature>
<feature type="compositionally biased region" description="Basic and acidic residues" evidence="3">
    <location>
        <begin position="477"/>
        <end position="488"/>
    </location>
</feature>
<feature type="compositionally biased region" description="Basic and acidic residues" evidence="3">
    <location>
        <begin position="430"/>
        <end position="445"/>
    </location>
</feature>